<evidence type="ECO:0000313" key="3">
    <source>
        <dbReference type="WBParaSite" id="scf7180000416479.g416"/>
    </source>
</evidence>
<proteinExistence type="predicted"/>
<protein>
    <recommendedName>
        <fullName evidence="1">DUF7652 domain-containing protein</fullName>
    </recommendedName>
</protein>
<dbReference type="InterPro" id="IPR056069">
    <property type="entry name" value="DUF7652"/>
</dbReference>
<dbReference type="AlphaFoldDB" id="A0A915NFZ1"/>
<evidence type="ECO:0000313" key="2">
    <source>
        <dbReference type="Proteomes" id="UP000887560"/>
    </source>
</evidence>
<accession>A0A915NFZ1</accession>
<name>A0A915NFZ1_9BILA</name>
<keyword evidence="2" id="KW-1185">Reference proteome</keyword>
<dbReference type="Pfam" id="PF24665">
    <property type="entry name" value="DUF7652"/>
    <property type="match status" value="1"/>
</dbReference>
<evidence type="ECO:0000259" key="1">
    <source>
        <dbReference type="Pfam" id="PF24665"/>
    </source>
</evidence>
<feature type="domain" description="DUF7652" evidence="1">
    <location>
        <begin position="1"/>
        <end position="83"/>
    </location>
</feature>
<dbReference type="Proteomes" id="UP000887560">
    <property type="component" value="Unplaced"/>
</dbReference>
<organism evidence="2 3">
    <name type="scientific">Meloidogyne floridensis</name>
    <dbReference type="NCBI Taxonomy" id="298350"/>
    <lineage>
        <taxon>Eukaryota</taxon>
        <taxon>Metazoa</taxon>
        <taxon>Ecdysozoa</taxon>
        <taxon>Nematoda</taxon>
        <taxon>Chromadorea</taxon>
        <taxon>Rhabditida</taxon>
        <taxon>Tylenchina</taxon>
        <taxon>Tylenchomorpha</taxon>
        <taxon>Tylenchoidea</taxon>
        <taxon>Meloidogynidae</taxon>
        <taxon>Meloidogyninae</taxon>
        <taxon>Meloidogyne</taxon>
    </lineage>
</organism>
<dbReference type="WBParaSite" id="scf7180000416479.g416">
    <property type="protein sequence ID" value="scf7180000416479.g416"/>
    <property type="gene ID" value="scf7180000416479.g416"/>
</dbReference>
<reference evidence="3" key="1">
    <citation type="submission" date="2022-11" db="UniProtKB">
        <authorList>
            <consortium name="WormBaseParasite"/>
        </authorList>
    </citation>
    <scope>IDENTIFICATION</scope>
</reference>
<sequence>QAPESVAYLTKERKLVVQPLKYSAGHCALVYAASSEDGQMRSVNCFPLTDSDGSFPDIMPSERFKVRYCSVDDLRHCSAPMKIFGHFTFPQRGPSVPEKYI</sequence>